<dbReference type="PANTHER" id="PTHR43065:SF42">
    <property type="entry name" value="TWO-COMPONENT SENSOR PPRA"/>
    <property type="match status" value="1"/>
</dbReference>
<evidence type="ECO:0000256" key="8">
    <source>
        <dbReference type="SAM" id="Coils"/>
    </source>
</evidence>
<evidence type="ECO:0000256" key="9">
    <source>
        <dbReference type="SAM" id="Phobius"/>
    </source>
</evidence>
<dbReference type="GO" id="GO:0016020">
    <property type="term" value="C:membrane"/>
    <property type="evidence" value="ECO:0007669"/>
    <property type="project" value="UniProtKB-SubCell"/>
</dbReference>
<feature type="domain" description="HAMP" evidence="12">
    <location>
        <begin position="316"/>
        <end position="367"/>
    </location>
</feature>
<feature type="modified residue" description="4-aspartylphosphate" evidence="7">
    <location>
        <position position="692"/>
    </location>
</feature>
<evidence type="ECO:0000256" key="7">
    <source>
        <dbReference type="PROSITE-ProRule" id="PRU00169"/>
    </source>
</evidence>
<organism evidence="13 14">
    <name type="scientific">Noviherbaspirillum pedocola</name>
    <dbReference type="NCBI Taxonomy" id="2801341"/>
    <lineage>
        <taxon>Bacteria</taxon>
        <taxon>Pseudomonadati</taxon>
        <taxon>Pseudomonadota</taxon>
        <taxon>Betaproteobacteria</taxon>
        <taxon>Burkholderiales</taxon>
        <taxon>Oxalobacteraceae</taxon>
        <taxon>Noviherbaspirillum</taxon>
    </lineage>
</organism>
<feature type="coiled-coil region" evidence="8">
    <location>
        <begin position="355"/>
        <end position="396"/>
    </location>
</feature>
<evidence type="ECO:0000259" key="12">
    <source>
        <dbReference type="PROSITE" id="PS50885"/>
    </source>
</evidence>
<evidence type="ECO:0000256" key="2">
    <source>
        <dbReference type="ARBA" id="ARBA00004370"/>
    </source>
</evidence>
<reference evidence="13" key="1">
    <citation type="submission" date="2021-01" db="EMBL/GenBank/DDBJ databases">
        <title>Genome sequence of strain Noviherbaspirillum sp. DKR-6.</title>
        <authorList>
            <person name="Chaudhary D.K."/>
        </authorList>
    </citation>
    <scope>NUCLEOTIDE SEQUENCE</scope>
    <source>
        <strain evidence="13">DKR-6</strain>
    </source>
</reference>
<comment type="caution">
    <text evidence="13">The sequence shown here is derived from an EMBL/GenBank/DDBJ whole genome shotgun (WGS) entry which is preliminary data.</text>
</comment>
<dbReference type="PROSITE" id="PS50885">
    <property type="entry name" value="HAMP"/>
    <property type="match status" value="1"/>
</dbReference>
<dbReference type="GO" id="GO:0000155">
    <property type="term" value="F:phosphorelay sensor kinase activity"/>
    <property type="evidence" value="ECO:0007669"/>
    <property type="project" value="InterPro"/>
</dbReference>
<dbReference type="CDD" id="cd18774">
    <property type="entry name" value="PDC2_HK_sensor"/>
    <property type="match status" value="1"/>
</dbReference>
<dbReference type="SUPFAM" id="SSF52172">
    <property type="entry name" value="CheY-like"/>
    <property type="match status" value="1"/>
</dbReference>
<dbReference type="SUPFAM" id="SSF55874">
    <property type="entry name" value="ATPase domain of HSP90 chaperone/DNA topoisomerase II/histidine kinase"/>
    <property type="match status" value="1"/>
</dbReference>
<feature type="domain" description="Histidine kinase" evidence="10">
    <location>
        <begin position="402"/>
        <end position="620"/>
    </location>
</feature>
<feature type="transmembrane region" description="Helical" evidence="9">
    <location>
        <begin position="293"/>
        <end position="315"/>
    </location>
</feature>
<dbReference type="InterPro" id="IPR004358">
    <property type="entry name" value="Sig_transdc_His_kin-like_C"/>
</dbReference>
<comment type="catalytic activity">
    <reaction evidence="1">
        <text>ATP + protein L-histidine = ADP + protein N-phospho-L-histidine.</text>
        <dbReference type="EC" id="2.7.13.3"/>
    </reaction>
</comment>
<dbReference type="Gene3D" id="3.30.565.10">
    <property type="entry name" value="Histidine kinase-like ATPase, C-terminal domain"/>
    <property type="match status" value="1"/>
</dbReference>
<evidence type="ECO:0000313" key="14">
    <source>
        <dbReference type="Proteomes" id="UP000622890"/>
    </source>
</evidence>
<keyword evidence="14" id="KW-1185">Reference proteome</keyword>
<gene>
    <name evidence="13" type="ORF">JJB74_18825</name>
</gene>
<dbReference type="InterPro" id="IPR036890">
    <property type="entry name" value="HATPase_C_sf"/>
</dbReference>
<dbReference type="InterPro" id="IPR005467">
    <property type="entry name" value="His_kinase_dom"/>
</dbReference>
<evidence type="ECO:0000256" key="1">
    <source>
        <dbReference type="ARBA" id="ARBA00000085"/>
    </source>
</evidence>
<evidence type="ECO:0000259" key="11">
    <source>
        <dbReference type="PROSITE" id="PS50110"/>
    </source>
</evidence>
<evidence type="ECO:0000256" key="5">
    <source>
        <dbReference type="ARBA" id="ARBA00022679"/>
    </source>
</evidence>
<name>A0A934SWK0_9BURK</name>
<dbReference type="AlphaFoldDB" id="A0A934SWK0"/>
<dbReference type="InterPro" id="IPR036097">
    <property type="entry name" value="HisK_dim/P_sf"/>
</dbReference>
<evidence type="ECO:0000259" key="10">
    <source>
        <dbReference type="PROSITE" id="PS50109"/>
    </source>
</evidence>
<dbReference type="SUPFAM" id="SSF47384">
    <property type="entry name" value="Homodimeric domain of signal transducing histidine kinase"/>
    <property type="match status" value="1"/>
</dbReference>
<dbReference type="Pfam" id="PF00072">
    <property type="entry name" value="Response_reg"/>
    <property type="match status" value="1"/>
</dbReference>
<dbReference type="InterPro" id="IPR011006">
    <property type="entry name" value="CheY-like_superfamily"/>
</dbReference>
<sequence length="766" mass="81895">MSVLLGALAWRRRAEAREGGVRIRSRFFVLVLSVLLPAILAAALSVWYVYREERQAQQHSMAEAARAFALAVNNELQSREGILRTLATSPLLEADSLADFYAHAKKMAPTADTAIILHTPDGRQLLNTRQPLGSALPTRRSSGVAELIGRYGPDRVLVSDLFKAPINRSYDFTIQVPVRQNGAIRYFLVMAIDTANFERLLFRQHVPQDWTVSILDRKGVLVARSRDGARHVGTLVSNGLRQALTNASDGLASGVNLDGIPVEVFFSRVPMSSWTVLLNIPDDSIRRIPLRAAAWLAGIMSVILACAVLAANGVARSAIRPIEQLGDTAARLGKGEEIRHAPLGIVEIDAVGATMANASTQIHRARQELEQRVAEAVEATTQAQRALQQSQKLEALGRLTGGIAHEFNNVLQTLTTALQLAKMLSNGERVQSLLDTCNKAVARAAALTGQLSAFGRVQDAHLVTVPVAERIEGFLDLIRNVLPSNIAFDAQLPPTLWPATLDPIQLELALLNIAINARDAMPQGGRLLLEAVNESLHPGPQDLPAGDYVRIRMTDTGVGMSAEVLARALDPFYTTKAVGKGSGLGLPQAYGFARQSGGTMRLESSEGRGTTVEMYLPRALETPAGNGDALESAASRVASRGSVLFVEDDALVRDTVAAALGAAGFTVTTAATADEGLALLEAGALPDAVFSDITMPGRIGGIELAETVRSRFPGVAVVLASGYTDQRVAIPEVVLLPKPYRIDGAVEALIGAMGRREKELGNNTPG</sequence>
<evidence type="ECO:0000313" key="13">
    <source>
        <dbReference type="EMBL" id="MBK4736685.1"/>
    </source>
</evidence>
<dbReference type="Pfam" id="PF02518">
    <property type="entry name" value="HATPase_c"/>
    <property type="match status" value="1"/>
</dbReference>
<evidence type="ECO:0000256" key="3">
    <source>
        <dbReference type="ARBA" id="ARBA00012438"/>
    </source>
</evidence>
<dbReference type="InterPro" id="IPR003660">
    <property type="entry name" value="HAMP_dom"/>
</dbReference>
<dbReference type="PROSITE" id="PS50110">
    <property type="entry name" value="RESPONSE_REGULATORY"/>
    <property type="match status" value="1"/>
</dbReference>
<dbReference type="Gene3D" id="3.40.50.2300">
    <property type="match status" value="1"/>
</dbReference>
<keyword evidence="4 7" id="KW-0597">Phosphoprotein</keyword>
<dbReference type="InterPro" id="IPR001789">
    <property type="entry name" value="Sig_transdc_resp-reg_receiver"/>
</dbReference>
<keyword evidence="6" id="KW-0418">Kinase</keyword>
<keyword evidence="9" id="KW-1133">Transmembrane helix</keyword>
<comment type="subcellular location">
    <subcellularLocation>
        <location evidence="2">Membrane</location>
    </subcellularLocation>
</comment>
<dbReference type="RefSeq" id="WP_200594351.1">
    <property type="nucleotide sequence ID" value="NZ_JAEPBG010000008.1"/>
</dbReference>
<keyword evidence="5" id="KW-0808">Transferase</keyword>
<keyword evidence="9" id="KW-0812">Transmembrane</keyword>
<dbReference type="Gene3D" id="1.10.287.130">
    <property type="match status" value="1"/>
</dbReference>
<protein>
    <recommendedName>
        <fullName evidence="3">histidine kinase</fullName>
        <ecNumber evidence="3">2.7.13.3</ecNumber>
    </recommendedName>
</protein>
<dbReference type="EC" id="2.7.13.3" evidence="3"/>
<keyword evidence="9" id="KW-0472">Membrane</keyword>
<dbReference type="PRINTS" id="PR00344">
    <property type="entry name" value="BCTRLSENSOR"/>
</dbReference>
<accession>A0A934SWK0</accession>
<evidence type="ECO:0000256" key="4">
    <source>
        <dbReference type="ARBA" id="ARBA00022553"/>
    </source>
</evidence>
<dbReference type="SMART" id="SM00448">
    <property type="entry name" value="REC"/>
    <property type="match status" value="1"/>
</dbReference>
<dbReference type="SMART" id="SM00387">
    <property type="entry name" value="HATPase_c"/>
    <property type="match status" value="1"/>
</dbReference>
<dbReference type="PANTHER" id="PTHR43065">
    <property type="entry name" value="SENSOR HISTIDINE KINASE"/>
    <property type="match status" value="1"/>
</dbReference>
<dbReference type="Proteomes" id="UP000622890">
    <property type="component" value="Unassembled WGS sequence"/>
</dbReference>
<evidence type="ECO:0000256" key="6">
    <source>
        <dbReference type="ARBA" id="ARBA00022777"/>
    </source>
</evidence>
<feature type="transmembrane region" description="Helical" evidence="9">
    <location>
        <begin position="26"/>
        <end position="50"/>
    </location>
</feature>
<dbReference type="EMBL" id="JAEPBG010000008">
    <property type="protein sequence ID" value="MBK4736685.1"/>
    <property type="molecule type" value="Genomic_DNA"/>
</dbReference>
<dbReference type="PROSITE" id="PS50109">
    <property type="entry name" value="HIS_KIN"/>
    <property type="match status" value="1"/>
</dbReference>
<proteinExistence type="predicted"/>
<dbReference type="InterPro" id="IPR003594">
    <property type="entry name" value="HATPase_dom"/>
</dbReference>
<feature type="domain" description="Response regulatory" evidence="11">
    <location>
        <begin position="642"/>
        <end position="753"/>
    </location>
</feature>
<keyword evidence="8" id="KW-0175">Coiled coil</keyword>